<accession>A0A4U5MGP7</accession>
<comment type="caution">
    <text evidence="1">The sequence shown here is derived from an EMBL/GenBank/DDBJ whole genome shotgun (WGS) entry which is preliminary data.</text>
</comment>
<reference evidence="1 2" key="1">
    <citation type="journal article" date="2015" name="Genome Biol.">
        <title>Comparative genomics of Steinernema reveals deeply conserved gene regulatory networks.</title>
        <authorList>
            <person name="Dillman A.R."/>
            <person name="Macchietto M."/>
            <person name="Porter C.F."/>
            <person name="Rogers A."/>
            <person name="Williams B."/>
            <person name="Antoshechkin I."/>
            <person name="Lee M.M."/>
            <person name="Goodwin Z."/>
            <person name="Lu X."/>
            <person name="Lewis E.E."/>
            <person name="Goodrich-Blair H."/>
            <person name="Stock S.P."/>
            <person name="Adams B.J."/>
            <person name="Sternberg P.W."/>
            <person name="Mortazavi A."/>
        </authorList>
    </citation>
    <scope>NUCLEOTIDE SEQUENCE [LARGE SCALE GENOMIC DNA]</scope>
    <source>
        <strain evidence="1 2">ALL</strain>
    </source>
</reference>
<proteinExistence type="predicted"/>
<dbReference type="EMBL" id="AZBU02000008">
    <property type="protein sequence ID" value="TKR68437.1"/>
    <property type="molecule type" value="Genomic_DNA"/>
</dbReference>
<organism evidence="1 2">
    <name type="scientific">Steinernema carpocapsae</name>
    <name type="common">Entomopathogenic nematode</name>
    <dbReference type="NCBI Taxonomy" id="34508"/>
    <lineage>
        <taxon>Eukaryota</taxon>
        <taxon>Metazoa</taxon>
        <taxon>Ecdysozoa</taxon>
        <taxon>Nematoda</taxon>
        <taxon>Chromadorea</taxon>
        <taxon>Rhabditida</taxon>
        <taxon>Tylenchina</taxon>
        <taxon>Panagrolaimomorpha</taxon>
        <taxon>Strongyloidoidea</taxon>
        <taxon>Steinernematidae</taxon>
        <taxon>Steinernema</taxon>
    </lineage>
</organism>
<dbReference type="Proteomes" id="UP000298663">
    <property type="component" value="Unassembled WGS sequence"/>
</dbReference>
<evidence type="ECO:0000313" key="1">
    <source>
        <dbReference type="EMBL" id="TKR68437.1"/>
    </source>
</evidence>
<keyword evidence="2" id="KW-1185">Reference proteome</keyword>
<evidence type="ECO:0000313" key="2">
    <source>
        <dbReference type="Proteomes" id="UP000298663"/>
    </source>
</evidence>
<gene>
    <name evidence="1" type="ORF">L596_024425</name>
</gene>
<protein>
    <submittedName>
        <fullName evidence="1">Uncharacterized protein</fullName>
    </submittedName>
</protein>
<name>A0A4U5MGP7_STECR</name>
<sequence>MGNPDSFSQMLNAIRSLWDRTPFWAFQQSCSYGLDATTVTTGFRPLAVDEYRIKTRFQTIYLSGKTRRPFLSRSGGGGESVGCSLLWAPSTSTGGRRWPRNGSASTSSSPFVRWSILRRRAIPMHTSRSPIQLGNTTKDLACLLFAVPEIDNIASKSRPPSDVRGWPPRWI</sequence>
<dbReference type="AlphaFoldDB" id="A0A4U5MGP7"/>
<reference evidence="1 2" key="2">
    <citation type="journal article" date="2019" name="G3 (Bethesda)">
        <title>Hybrid Assembly of the Genome of the Entomopathogenic Nematode Steinernema carpocapsae Identifies the X-Chromosome.</title>
        <authorList>
            <person name="Serra L."/>
            <person name="Macchietto M."/>
            <person name="Macias-Munoz A."/>
            <person name="McGill C.J."/>
            <person name="Rodriguez I.M."/>
            <person name="Rodriguez B."/>
            <person name="Murad R."/>
            <person name="Mortazavi A."/>
        </authorList>
    </citation>
    <scope>NUCLEOTIDE SEQUENCE [LARGE SCALE GENOMIC DNA]</scope>
    <source>
        <strain evidence="1 2">ALL</strain>
    </source>
</reference>